<evidence type="ECO:0000313" key="3">
    <source>
        <dbReference type="EMBL" id="OUR93028.1"/>
    </source>
</evidence>
<dbReference type="AlphaFoldDB" id="A0A1Y5F1K0"/>
<dbReference type="Pfam" id="PF01075">
    <property type="entry name" value="Glyco_transf_9"/>
    <property type="match status" value="1"/>
</dbReference>
<dbReference type="Proteomes" id="UP000196531">
    <property type="component" value="Unassembled WGS sequence"/>
</dbReference>
<dbReference type="GO" id="GO:0009244">
    <property type="term" value="P:lipopolysaccharide core region biosynthetic process"/>
    <property type="evidence" value="ECO:0007669"/>
    <property type="project" value="TreeGrafter"/>
</dbReference>
<evidence type="ECO:0000313" key="4">
    <source>
        <dbReference type="Proteomes" id="UP000196531"/>
    </source>
</evidence>
<protein>
    <recommendedName>
        <fullName evidence="5">Heptosyltransferase</fullName>
    </recommendedName>
</protein>
<evidence type="ECO:0000256" key="2">
    <source>
        <dbReference type="ARBA" id="ARBA00022679"/>
    </source>
</evidence>
<keyword evidence="1" id="KW-0328">Glycosyltransferase</keyword>
<gene>
    <name evidence="3" type="ORF">A9Q84_21225</name>
</gene>
<reference evidence="4" key="1">
    <citation type="journal article" date="2017" name="Proc. Natl. Acad. Sci. U.S.A.">
        <title>Simulation of Deepwater Horizon oil plume reveals substrate specialization within a complex community of hydrocarbon-degraders.</title>
        <authorList>
            <person name="Hu P."/>
            <person name="Dubinsky E.A."/>
            <person name="Probst A.J."/>
            <person name="Wang J."/>
            <person name="Sieber C.M.K."/>
            <person name="Tom L.M."/>
            <person name="Gardinali P."/>
            <person name="Banfield J.F."/>
            <person name="Atlas R.M."/>
            <person name="Andersen G.L."/>
        </authorList>
    </citation>
    <scope>NUCLEOTIDE SEQUENCE [LARGE SCALE GENOMIC DNA]</scope>
</reference>
<dbReference type="InterPro" id="IPR051199">
    <property type="entry name" value="LPS_LOS_Heptosyltrfase"/>
</dbReference>
<comment type="caution">
    <text evidence="3">The sequence shown here is derived from an EMBL/GenBank/DDBJ whole genome shotgun (WGS) entry which is preliminary data.</text>
</comment>
<sequence length="571" mass="65637">MVVTNKDQIENEIPPKALKKTLAFVQILRLGDILQTIKMAQELRVVHGDKFKLLLIARKSFATPLRELIDSVFDECITIDLKDLTLKGDSVSLENTLKNIKELKAKINSNVIEVCINLSFSKSANYLMSLIHANNKIGPTYDEQANIRIKDKWSQYLYANVLETNQNPFNLVDLFKLIVGVDHKQGKKEKIEFTPRKKVFIHPFTSDSKKRWNESKWVEIIYKFLKDHENKEVFIVGSDTDNESANKITNNPLLKTFNDRLENICGKYSINELKNLLDEESMFIGHDSMVSHLASLQNVPIITISLGTVRPYETTPYIEGVYNLSPKTKCFPCKPDTSCDFFQCHADIPYQVVNESLSIISKGIELTQENLKENLSHFHLNSTEIRKSEFNSAGLLTLNTVFKEDMTYNETLNSFYTLAWTYLFNEIVVNQDYPKISDKTHSLLAKDMQGLQQLYELSEFGKKYSRYILEEVSTETPDIQKIKEHSNKVDEIDRLCDIISETYPQLRPLINFGTISRANLHGENLVELTESSFYSFHDLSNATSIIYELCEKTLTKNQISKSKTNNEVSIR</sequence>
<organism evidence="3 4">
    <name type="scientific">Halobacteriovorax marinus</name>
    <dbReference type="NCBI Taxonomy" id="97084"/>
    <lineage>
        <taxon>Bacteria</taxon>
        <taxon>Pseudomonadati</taxon>
        <taxon>Bdellovibrionota</taxon>
        <taxon>Bacteriovoracia</taxon>
        <taxon>Bacteriovoracales</taxon>
        <taxon>Halobacteriovoraceae</taxon>
        <taxon>Halobacteriovorax</taxon>
    </lineage>
</organism>
<dbReference type="EMBL" id="MAAO01000016">
    <property type="protein sequence ID" value="OUR93028.1"/>
    <property type="molecule type" value="Genomic_DNA"/>
</dbReference>
<dbReference type="SUPFAM" id="SSF53756">
    <property type="entry name" value="UDP-Glycosyltransferase/glycogen phosphorylase"/>
    <property type="match status" value="1"/>
</dbReference>
<evidence type="ECO:0000256" key="1">
    <source>
        <dbReference type="ARBA" id="ARBA00022676"/>
    </source>
</evidence>
<dbReference type="CDD" id="cd03789">
    <property type="entry name" value="GT9_LPS_heptosyltransferase"/>
    <property type="match status" value="1"/>
</dbReference>
<dbReference type="InterPro" id="IPR002201">
    <property type="entry name" value="Glyco_trans_9"/>
</dbReference>
<dbReference type="PANTHER" id="PTHR30160:SF7">
    <property type="entry name" value="ADP-HEPTOSE--LPS HEPTOSYLTRANSFERASE 2"/>
    <property type="match status" value="1"/>
</dbReference>
<name>A0A1Y5F1K0_9BACT</name>
<proteinExistence type="predicted"/>
<keyword evidence="2" id="KW-0808">Transferase</keyword>
<accession>A0A1Y5F1K0</accession>
<evidence type="ECO:0008006" key="5">
    <source>
        <dbReference type="Google" id="ProtNLM"/>
    </source>
</evidence>
<dbReference type="Gene3D" id="3.40.50.2000">
    <property type="entry name" value="Glycogen Phosphorylase B"/>
    <property type="match status" value="2"/>
</dbReference>
<dbReference type="PANTHER" id="PTHR30160">
    <property type="entry name" value="TETRAACYLDISACCHARIDE 4'-KINASE-RELATED"/>
    <property type="match status" value="1"/>
</dbReference>
<dbReference type="GO" id="GO:0005829">
    <property type="term" value="C:cytosol"/>
    <property type="evidence" value="ECO:0007669"/>
    <property type="project" value="TreeGrafter"/>
</dbReference>
<dbReference type="GO" id="GO:0008713">
    <property type="term" value="F:ADP-heptose-lipopolysaccharide heptosyltransferase activity"/>
    <property type="evidence" value="ECO:0007669"/>
    <property type="project" value="TreeGrafter"/>
</dbReference>